<dbReference type="PANTHER" id="PTHR24291">
    <property type="entry name" value="CYTOCHROME P450 FAMILY 4"/>
    <property type="match status" value="1"/>
</dbReference>
<keyword evidence="2 7" id="KW-0349">Heme</keyword>
<name>A0A3A1V3C4_9BACL</name>
<dbReference type="InterPro" id="IPR001128">
    <property type="entry name" value="Cyt_P450"/>
</dbReference>
<dbReference type="GO" id="GO:0016705">
    <property type="term" value="F:oxidoreductase activity, acting on paired donors, with incorporation or reduction of molecular oxygen"/>
    <property type="evidence" value="ECO:0007669"/>
    <property type="project" value="InterPro"/>
</dbReference>
<keyword evidence="6 8" id="KW-0503">Monooxygenase</keyword>
<organism evidence="9 10">
    <name type="scientific">Paenibacillus nanensis</name>
    <dbReference type="NCBI Taxonomy" id="393251"/>
    <lineage>
        <taxon>Bacteria</taxon>
        <taxon>Bacillati</taxon>
        <taxon>Bacillota</taxon>
        <taxon>Bacilli</taxon>
        <taxon>Bacillales</taxon>
        <taxon>Paenibacillaceae</taxon>
        <taxon>Paenibacillus</taxon>
    </lineage>
</organism>
<dbReference type="RefSeq" id="WP_119598628.1">
    <property type="nucleotide sequence ID" value="NZ_QXQA01000003.1"/>
</dbReference>
<evidence type="ECO:0000256" key="6">
    <source>
        <dbReference type="ARBA" id="ARBA00023033"/>
    </source>
</evidence>
<gene>
    <name evidence="9" type="ORF">D3P08_06380</name>
</gene>
<evidence type="ECO:0000313" key="10">
    <source>
        <dbReference type="Proteomes" id="UP000266482"/>
    </source>
</evidence>
<keyword evidence="10" id="KW-1185">Reference proteome</keyword>
<dbReference type="InterPro" id="IPR002401">
    <property type="entry name" value="Cyt_P450_E_grp-I"/>
</dbReference>
<dbReference type="GO" id="GO:0020037">
    <property type="term" value="F:heme binding"/>
    <property type="evidence" value="ECO:0007669"/>
    <property type="project" value="InterPro"/>
</dbReference>
<dbReference type="InterPro" id="IPR036396">
    <property type="entry name" value="Cyt_P450_sf"/>
</dbReference>
<evidence type="ECO:0000256" key="5">
    <source>
        <dbReference type="ARBA" id="ARBA00023004"/>
    </source>
</evidence>
<dbReference type="AlphaFoldDB" id="A0A3A1V3C4"/>
<dbReference type="PANTHER" id="PTHR24291:SF50">
    <property type="entry name" value="BIFUNCTIONAL ALBAFLAVENONE MONOOXYGENASE_TERPENE SYNTHASE"/>
    <property type="match status" value="1"/>
</dbReference>
<dbReference type="CDD" id="cd20620">
    <property type="entry name" value="CYP132-like"/>
    <property type="match status" value="1"/>
</dbReference>
<evidence type="ECO:0000256" key="1">
    <source>
        <dbReference type="ARBA" id="ARBA00010617"/>
    </source>
</evidence>
<sequence length="451" mass="51422">MPQPIQSDSNAAYINTTIIGGSLKEFRDDALGFFLKLHKQYGDRSIFRLGPKRFHAIFDPELLKEVMVTKADLFIKSATFGEIKRFTGEGLVLSDGELHKRQRRIMQPRFTRGHIQHYAEKMGTITDEHLQQWKHGTTRELTEDLFGITFDIIAQTMFSFDSRDRLDRIGRAYEVINRIATEKLRALIRLPLLIPTKQNRAYTNAIETLNEIVYEVIAERRKQKDSPKADLLEGLMAAVDETDGTGMDDAQLRDELMAIFLAGHETTANTLAFAFDYIMRHPHVEEKLTEEWACVLKGKTPTADDYSSLPFTQNVLWETLRLRPAGYVTGRTATADVMIGDLRVRKGESFMISPYPLHMSSAYFEDPHVFRPERFENDYVKKIPMLAYFPFGAGPRSCIGNHFAMLEMVIILAAIGQRFQLRHTPGHPEVLPESLLTLSPKGGIRVTVSLR</sequence>
<evidence type="ECO:0000313" key="9">
    <source>
        <dbReference type="EMBL" id="RIX53882.1"/>
    </source>
</evidence>
<accession>A0A3A1V3C4</accession>
<reference evidence="9 10" key="1">
    <citation type="submission" date="2018-09" db="EMBL/GenBank/DDBJ databases">
        <title>Paenibacillus aracenensis nov. sp. isolated from a cave in southern Spain.</title>
        <authorList>
            <person name="Jurado V."/>
            <person name="Gutierrez-Patricio S."/>
            <person name="Gonzalez-Pimentel J.L."/>
            <person name="Miller A.Z."/>
            <person name="Laiz L."/>
            <person name="Saiz-Jimenez C."/>
        </authorList>
    </citation>
    <scope>NUCLEOTIDE SEQUENCE [LARGE SCALE GENOMIC DNA]</scope>
    <source>
        <strain evidence="9 10">DSM 22867</strain>
    </source>
</reference>
<keyword evidence="4 8" id="KW-0560">Oxidoreductase</keyword>
<dbReference type="Gene3D" id="1.10.630.10">
    <property type="entry name" value="Cytochrome P450"/>
    <property type="match status" value="1"/>
</dbReference>
<evidence type="ECO:0000256" key="4">
    <source>
        <dbReference type="ARBA" id="ARBA00023002"/>
    </source>
</evidence>
<keyword evidence="3 7" id="KW-0479">Metal-binding</keyword>
<dbReference type="OrthoDB" id="9789468at2"/>
<comment type="caution">
    <text evidence="9">The sequence shown here is derived from an EMBL/GenBank/DDBJ whole genome shotgun (WGS) entry which is preliminary data.</text>
</comment>
<evidence type="ECO:0000256" key="3">
    <source>
        <dbReference type="ARBA" id="ARBA00022723"/>
    </source>
</evidence>
<comment type="similarity">
    <text evidence="1 8">Belongs to the cytochrome P450 family.</text>
</comment>
<protein>
    <submittedName>
        <fullName evidence="9">Cytochrome P450</fullName>
    </submittedName>
</protein>
<dbReference type="InterPro" id="IPR017972">
    <property type="entry name" value="Cyt_P450_CS"/>
</dbReference>
<evidence type="ECO:0000256" key="8">
    <source>
        <dbReference type="RuleBase" id="RU000461"/>
    </source>
</evidence>
<dbReference type="Proteomes" id="UP000266482">
    <property type="component" value="Unassembled WGS sequence"/>
</dbReference>
<dbReference type="SUPFAM" id="SSF48264">
    <property type="entry name" value="Cytochrome P450"/>
    <property type="match status" value="1"/>
</dbReference>
<evidence type="ECO:0000256" key="2">
    <source>
        <dbReference type="ARBA" id="ARBA00022617"/>
    </source>
</evidence>
<comment type="cofactor">
    <cofactor evidence="7">
        <name>heme</name>
        <dbReference type="ChEBI" id="CHEBI:30413"/>
    </cofactor>
</comment>
<dbReference type="InterPro" id="IPR050196">
    <property type="entry name" value="Cytochrome_P450_Monoox"/>
</dbReference>
<feature type="binding site" description="axial binding residue" evidence="7">
    <location>
        <position position="398"/>
    </location>
    <ligand>
        <name>heme</name>
        <dbReference type="ChEBI" id="CHEBI:30413"/>
    </ligand>
    <ligandPart>
        <name>Fe</name>
        <dbReference type="ChEBI" id="CHEBI:18248"/>
    </ligandPart>
</feature>
<dbReference type="GO" id="GO:0005506">
    <property type="term" value="F:iron ion binding"/>
    <property type="evidence" value="ECO:0007669"/>
    <property type="project" value="InterPro"/>
</dbReference>
<dbReference type="Pfam" id="PF00067">
    <property type="entry name" value="p450"/>
    <property type="match status" value="1"/>
</dbReference>
<proteinExistence type="inferred from homology"/>
<dbReference type="PRINTS" id="PR00385">
    <property type="entry name" value="P450"/>
</dbReference>
<evidence type="ECO:0000256" key="7">
    <source>
        <dbReference type="PIRSR" id="PIRSR602401-1"/>
    </source>
</evidence>
<dbReference type="GO" id="GO:0004497">
    <property type="term" value="F:monooxygenase activity"/>
    <property type="evidence" value="ECO:0007669"/>
    <property type="project" value="UniProtKB-KW"/>
</dbReference>
<dbReference type="PRINTS" id="PR00463">
    <property type="entry name" value="EP450I"/>
</dbReference>
<keyword evidence="5 7" id="KW-0408">Iron</keyword>
<dbReference type="EMBL" id="QXQA01000003">
    <property type="protein sequence ID" value="RIX53882.1"/>
    <property type="molecule type" value="Genomic_DNA"/>
</dbReference>
<dbReference type="PROSITE" id="PS00086">
    <property type="entry name" value="CYTOCHROME_P450"/>
    <property type="match status" value="1"/>
</dbReference>